<dbReference type="AlphaFoldDB" id="A0A072U713"/>
<name>A0A072U713_MEDTR</name>
<reference evidence="1 3" key="2">
    <citation type="journal article" date="2014" name="BMC Genomics">
        <title>An improved genome release (version Mt4.0) for the model legume Medicago truncatula.</title>
        <authorList>
            <person name="Tang H."/>
            <person name="Krishnakumar V."/>
            <person name="Bidwell S."/>
            <person name="Rosen B."/>
            <person name="Chan A."/>
            <person name="Zhou S."/>
            <person name="Gentzbittel L."/>
            <person name="Childs K.L."/>
            <person name="Yandell M."/>
            <person name="Gundlach H."/>
            <person name="Mayer K.F."/>
            <person name="Schwartz D.C."/>
            <person name="Town C.D."/>
        </authorList>
    </citation>
    <scope>GENOME REANNOTATION</scope>
    <source>
        <strain evidence="1">A17</strain>
        <strain evidence="2 3">cv. Jemalong A17</strain>
    </source>
</reference>
<proteinExistence type="predicted"/>
<evidence type="ECO:0000313" key="3">
    <source>
        <dbReference type="Proteomes" id="UP000002051"/>
    </source>
</evidence>
<dbReference type="PaxDb" id="3880-AES75066"/>
<dbReference type="HOGENOM" id="CLU_1637920_0_0_1"/>
<gene>
    <name evidence="1" type="ordered locus">MTR_6g023775</name>
</gene>
<reference evidence="1 3" key="1">
    <citation type="journal article" date="2011" name="Nature">
        <title>The Medicago genome provides insight into the evolution of rhizobial symbioses.</title>
        <authorList>
            <person name="Young N.D."/>
            <person name="Debelle F."/>
            <person name="Oldroyd G.E."/>
            <person name="Geurts R."/>
            <person name="Cannon S.B."/>
            <person name="Udvardi M.K."/>
            <person name="Benedito V.A."/>
            <person name="Mayer K.F."/>
            <person name="Gouzy J."/>
            <person name="Schoof H."/>
            <person name="Van de Peer Y."/>
            <person name="Proost S."/>
            <person name="Cook D.R."/>
            <person name="Meyers B.C."/>
            <person name="Spannagl M."/>
            <person name="Cheung F."/>
            <person name="De Mita S."/>
            <person name="Krishnakumar V."/>
            <person name="Gundlach H."/>
            <person name="Zhou S."/>
            <person name="Mudge J."/>
            <person name="Bharti A.K."/>
            <person name="Murray J.D."/>
            <person name="Naoumkina M.A."/>
            <person name="Rosen B."/>
            <person name="Silverstein K.A."/>
            <person name="Tang H."/>
            <person name="Rombauts S."/>
            <person name="Zhao P.X."/>
            <person name="Zhou P."/>
            <person name="Barbe V."/>
            <person name="Bardou P."/>
            <person name="Bechner M."/>
            <person name="Bellec A."/>
            <person name="Berger A."/>
            <person name="Berges H."/>
            <person name="Bidwell S."/>
            <person name="Bisseling T."/>
            <person name="Choisne N."/>
            <person name="Couloux A."/>
            <person name="Denny R."/>
            <person name="Deshpande S."/>
            <person name="Dai X."/>
            <person name="Doyle J.J."/>
            <person name="Dudez A.M."/>
            <person name="Farmer A.D."/>
            <person name="Fouteau S."/>
            <person name="Franken C."/>
            <person name="Gibelin C."/>
            <person name="Gish J."/>
            <person name="Goldstein S."/>
            <person name="Gonzalez A.J."/>
            <person name="Green P.J."/>
            <person name="Hallab A."/>
            <person name="Hartog M."/>
            <person name="Hua A."/>
            <person name="Humphray S.J."/>
            <person name="Jeong D.H."/>
            <person name="Jing Y."/>
            <person name="Jocker A."/>
            <person name="Kenton S.M."/>
            <person name="Kim D.J."/>
            <person name="Klee K."/>
            <person name="Lai H."/>
            <person name="Lang C."/>
            <person name="Lin S."/>
            <person name="Macmil S.L."/>
            <person name="Magdelenat G."/>
            <person name="Matthews L."/>
            <person name="McCorrison J."/>
            <person name="Monaghan E.L."/>
            <person name="Mun J.H."/>
            <person name="Najar F.Z."/>
            <person name="Nicholson C."/>
            <person name="Noirot C."/>
            <person name="O'Bleness M."/>
            <person name="Paule C.R."/>
            <person name="Poulain J."/>
            <person name="Prion F."/>
            <person name="Qin B."/>
            <person name="Qu C."/>
            <person name="Retzel E.F."/>
            <person name="Riddle C."/>
            <person name="Sallet E."/>
            <person name="Samain S."/>
            <person name="Samson N."/>
            <person name="Sanders I."/>
            <person name="Saurat O."/>
            <person name="Scarpelli C."/>
            <person name="Schiex T."/>
            <person name="Segurens B."/>
            <person name="Severin A.J."/>
            <person name="Sherrier D.J."/>
            <person name="Shi R."/>
            <person name="Sims S."/>
            <person name="Singer S.R."/>
            <person name="Sinharoy S."/>
            <person name="Sterck L."/>
            <person name="Viollet A."/>
            <person name="Wang B.B."/>
            <person name="Wang K."/>
            <person name="Wang M."/>
            <person name="Wang X."/>
            <person name="Warfsmann J."/>
            <person name="Weissenbach J."/>
            <person name="White D.D."/>
            <person name="White J.D."/>
            <person name="Wiley G.B."/>
            <person name="Wincker P."/>
            <person name="Xing Y."/>
            <person name="Yang L."/>
            <person name="Yao Z."/>
            <person name="Ying F."/>
            <person name="Zhai J."/>
            <person name="Zhou L."/>
            <person name="Zuber A."/>
            <person name="Denarie J."/>
            <person name="Dixon R.A."/>
            <person name="May G.D."/>
            <person name="Schwartz D.C."/>
            <person name="Rogers J."/>
            <person name="Quetier F."/>
            <person name="Town C.D."/>
            <person name="Roe B.A."/>
        </authorList>
    </citation>
    <scope>NUCLEOTIDE SEQUENCE [LARGE SCALE GENOMIC DNA]</scope>
    <source>
        <strain evidence="1">A17</strain>
        <strain evidence="2 3">cv. Jemalong A17</strain>
    </source>
</reference>
<dbReference type="EnsemblPlants" id="KEH25447">
    <property type="protein sequence ID" value="KEH25447"/>
    <property type="gene ID" value="MTR_6g023775"/>
</dbReference>
<protein>
    <submittedName>
        <fullName evidence="1 2">Uncharacterized protein</fullName>
    </submittedName>
</protein>
<accession>A0A072U713</accession>
<sequence length="162" mass="18106">MVDDGVELKPAIIEAHVDFIVKPTIEASVEVKISNQASIEAKPTGVSKLCDNEVSCVNMMTDKDEDGWKTVYFPKVIHDDGDVDYMFRSKRVEDLVYVHTNLRLLSRKEDGYKKGQSRMWDIGGDAHEPLDGVGIELAELSLDEPDLEAYLYLDDGNGGEEI</sequence>
<keyword evidence="3" id="KW-1185">Reference proteome</keyword>
<evidence type="ECO:0000313" key="1">
    <source>
        <dbReference type="EMBL" id="KEH25447.1"/>
    </source>
</evidence>
<dbReference type="Proteomes" id="UP000002051">
    <property type="component" value="Chromosome 6"/>
</dbReference>
<reference evidence="2" key="3">
    <citation type="submission" date="2015-04" db="UniProtKB">
        <authorList>
            <consortium name="EnsemblPlants"/>
        </authorList>
    </citation>
    <scope>IDENTIFICATION</scope>
    <source>
        <strain evidence="2">cv. Jemalong A17</strain>
    </source>
</reference>
<organism evidence="1 3">
    <name type="scientific">Medicago truncatula</name>
    <name type="common">Barrel medic</name>
    <name type="synonym">Medicago tribuloides</name>
    <dbReference type="NCBI Taxonomy" id="3880"/>
    <lineage>
        <taxon>Eukaryota</taxon>
        <taxon>Viridiplantae</taxon>
        <taxon>Streptophyta</taxon>
        <taxon>Embryophyta</taxon>
        <taxon>Tracheophyta</taxon>
        <taxon>Spermatophyta</taxon>
        <taxon>Magnoliopsida</taxon>
        <taxon>eudicotyledons</taxon>
        <taxon>Gunneridae</taxon>
        <taxon>Pentapetalae</taxon>
        <taxon>rosids</taxon>
        <taxon>fabids</taxon>
        <taxon>Fabales</taxon>
        <taxon>Fabaceae</taxon>
        <taxon>Papilionoideae</taxon>
        <taxon>50 kb inversion clade</taxon>
        <taxon>NPAAA clade</taxon>
        <taxon>Hologalegina</taxon>
        <taxon>IRL clade</taxon>
        <taxon>Trifolieae</taxon>
        <taxon>Medicago</taxon>
    </lineage>
</organism>
<dbReference type="EMBL" id="CM001222">
    <property type="protein sequence ID" value="KEH25447.1"/>
    <property type="molecule type" value="Genomic_DNA"/>
</dbReference>
<evidence type="ECO:0000313" key="2">
    <source>
        <dbReference type="EnsemblPlants" id="KEH25447"/>
    </source>
</evidence>